<dbReference type="AlphaFoldDB" id="A0A5C5VAQ2"/>
<keyword evidence="2" id="KW-1185">Reference proteome</keyword>
<comment type="caution">
    <text evidence="1">The sequence shown here is derived from an EMBL/GenBank/DDBJ whole genome shotgun (WGS) entry which is preliminary data.</text>
</comment>
<proteinExistence type="predicted"/>
<dbReference type="RefSeq" id="WP_146512496.1">
    <property type="nucleotide sequence ID" value="NZ_SIHI01000073.1"/>
</dbReference>
<evidence type="ECO:0000313" key="2">
    <source>
        <dbReference type="Proteomes" id="UP000317243"/>
    </source>
</evidence>
<accession>A0A5C5VAQ2</accession>
<protein>
    <submittedName>
        <fullName evidence="1">Uncharacterized protein</fullName>
    </submittedName>
</protein>
<dbReference type="EMBL" id="SIHI01000073">
    <property type="protein sequence ID" value="TWT35080.1"/>
    <property type="molecule type" value="Genomic_DNA"/>
</dbReference>
<dbReference type="OrthoDB" id="5507064at2"/>
<reference evidence="1 2" key="1">
    <citation type="submission" date="2019-02" db="EMBL/GenBank/DDBJ databases">
        <title>Deep-cultivation of Planctomycetes and their phenomic and genomic characterization uncovers novel biology.</title>
        <authorList>
            <person name="Wiegand S."/>
            <person name="Jogler M."/>
            <person name="Boedeker C."/>
            <person name="Pinto D."/>
            <person name="Vollmers J."/>
            <person name="Rivas-Marin E."/>
            <person name="Kohn T."/>
            <person name="Peeters S.H."/>
            <person name="Heuer A."/>
            <person name="Rast P."/>
            <person name="Oberbeckmann S."/>
            <person name="Bunk B."/>
            <person name="Jeske O."/>
            <person name="Meyerdierks A."/>
            <person name="Storesund J.E."/>
            <person name="Kallscheuer N."/>
            <person name="Luecker S."/>
            <person name="Lage O.M."/>
            <person name="Pohl T."/>
            <person name="Merkel B.J."/>
            <person name="Hornburger P."/>
            <person name="Mueller R.-W."/>
            <person name="Bruemmer F."/>
            <person name="Labrenz M."/>
            <person name="Spormann A.M."/>
            <person name="Op Den Camp H."/>
            <person name="Overmann J."/>
            <person name="Amann R."/>
            <person name="Jetten M.S.M."/>
            <person name="Mascher T."/>
            <person name="Medema M.H."/>
            <person name="Devos D.P."/>
            <person name="Kaster A.-K."/>
            <person name="Ovreas L."/>
            <person name="Rohde M."/>
            <person name="Galperin M.Y."/>
            <person name="Jogler C."/>
        </authorList>
    </citation>
    <scope>NUCLEOTIDE SEQUENCE [LARGE SCALE GENOMIC DNA]</scope>
    <source>
        <strain evidence="1 2">KOR42</strain>
    </source>
</reference>
<evidence type="ECO:0000313" key="1">
    <source>
        <dbReference type="EMBL" id="TWT35080.1"/>
    </source>
</evidence>
<organism evidence="1 2">
    <name type="scientific">Thalassoglobus neptunius</name>
    <dbReference type="NCBI Taxonomy" id="1938619"/>
    <lineage>
        <taxon>Bacteria</taxon>
        <taxon>Pseudomonadati</taxon>
        <taxon>Planctomycetota</taxon>
        <taxon>Planctomycetia</taxon>
        <taxon>Planctomycetales</taxon>
        <taxon>Planctomycetaceae</taxon>
        <taxon>Thalassoglobus</taxon>
    </lineage>
</organism>
<gene>
    <name evidence="1" type="ORF">KOR42_52280</name>
</gene>
<dbReference type="Proteomes" id="UP000317243">
    <property type="component" value="Unassembled WGS sequence"/>
</dbReference>
<name>A0A5C5VAQ2_9PLAN</name>
<sequence>MHDPHSHPSPIETPLPRRQISLQCRPVVNRFVQQLKTDLDDNLVAAAVYGPAVTEIFDLRYHRVHVLIVTQTRDVDRLIALGASSDRAIQQGIAPPLILTEKALKASFDVFPLEWLDIHQFHVNLVGVDHLASVTFNPSDVRLQCERDLRTLDIQIQRGILASRGNRKRVERIEDASQDTLVRILRGIAWLTGDRNAYLPLPLVDHCEVLLDKPLPGCRQSVDHEGRHDLQTLGQLLDELGHLAGWIDVV</sequence>